<dbReference type="AlphaFoldDB" id="A0A9P5NJE6"/>
<reference evidence="3" key="1">
    <citation type="submission" date="2020-11" db="EMBL/GenBank/DDBJ databases">
        <authorList>
            <consortium name="DOE Joint Genome Institute"/>
            <person name="Ahrendt S."/>
            <person name="Riley R."/>
            <person name="Andreopoulos W."/>
            <person name="LaButti K."/>
            <person name="Pangilinan J."/>
            <person name="Ruiz-duenas F.J."/>
            <person name="Barrasa J.M."/>
            <person name="Sanchez-Garcia M."/>
            <person name="Camarero S."/>
            <person name="Miyauchi S."/>
            <person name="Serrano A."/>
            <person name="Linde D."/>
            <person name="Babiker R."/>
            <person name="Drula E."/>
            <person name="Ayuso-Fernandez I."/>
            <person name="Pacheco R."/>
            <person name="Padilla G."/>
            <person name="Ferreira P."/>
            <person name="Barriuso J."/>
            <person name="Kellner H."/>
            <person name="Castanera R."/>
            <person name="Alfaro M."/>
            <person name="Ramirez L."/>
            <person name="Pisabarro A.G."/>
            <person name="Kuo A."/>
            <person name="Tritt A."/>
            <person name="Lipzen A."/>
            <person name="He G."/>
            <person name="Yan M."/>
            <person name="Ng V."/>
            <person name="Cullen D."/>
            <person name="Martin F."/>
            <person name="Rosso M.-N."/>
            <person name="Henrissat B."/>
            <person name="Hibbett D."/>
            <person name="Martinez A.T."/>
            <person name="Grigoriev I.V."/>
        </authorList>
    </citation>
    <scope>NUCLEOTIDE SEQUENCE</scope>
    <source>
        <strain evidence="3">AH 44721</strain>
    </source>
</reference>
<name>A0A9P5NJE6_GYMJU</name>
<sequence>MPGKHIKQVRFAYKNTFHSPPPATPPPLSFSASTVPSSAGPITPPPAVHGLPGPSPFLLWTHPPHYYLEMHGVSWDVMDHPSSISRNRHSISSRALREPATNPPLPFMTITTPYLPWSIKLNASNGSFVTLEDVFDATYRSLRTNISQAEFNRFPSPNDQRRATRAYEQRYRRHHSARLYEEEKRSGMKRVDFLMGHTHFGGIVNNGRRPDEWQLYVT</sequence>
<feature type="compositionally biased region" description="Pro residues" evidence="1">
    <location>
        <begin position="19"/>
        <end position="28"/>
    </location>
</feature>
<gene>
    <name evidence="3" type="ORF">CPB84DRAFT_1784955</name>
</gene>
<dbReference type="EMBL" id="JADNYJ010000076">
    <property type="protein sequence ID" value="KAF8890277.1"/>
    <property type="molecule type" value="Genomic_DNA"/>
</dbReference>
<keyword evidence="4" id="KW-1185">Reference proteome</keyword>
<feature type="region of interest" description="Disordered" evidence="1">
    <location>
        <begin position="16"/>
        <end position="47"/>
    </location>
</feature>
<proteinExistence type="predicted"/>
<protein>
    <recommendedName>
        <fullName evidence="2">DUF6699 domain-containing protein</fullName>
    </recommendedName>
</protein>
<dbReference type="OrthoDB" id="2783256at2759"/>
<evidence type="ECO:0000313" key="3">
    <source>
        <dbReference type="EMBL" id="KAF8890277.1"/>
    </source>
</evidence>
<evidence type="ECO:0000256" key="1">
    <source>
        <dbReference type="SAM" id="MobiDB-lite"/>
    </source>
</evidence>
<comment type="caution">
    <text evidence="3">The sequence shown here is derived from an EMBL/GenBank/DDBJ whole genome shotgun (WGS) entry which is preliminary data.</text>
</comment>
<evidence type="ECO:0000313" key="4">
    <source>
        <dbReference type="Proteomes" id="UP000724874"/>
    </source>
</evidence>
<feature type="domain" description="DUF6699" evidence="2">
    <location>
        <begin position="74"/>
        <end position="206"/>
    </location>
</feature>
<evidence type="ECO:0000259" key="2">
    <source>
        <dbReference type="Pfam" id="PF20415"/>
    </source>
</evidence>
<dbReference type="Pfam" id="PF20415">
    <property type="entry name" value="DUF6699"/>
    <property type="match status" value="1"/>
</dbReference>
<dbReference type="Proteomes" id="UP000724874">
    <property type="component" value="Unassembled WGS sequence"/>
</dbReference>
<accession>A0A9P5NJE6</accession>
<organism evidence="3 4">
    <name type="scientific">Gymnopilus junonius</name>
    <name type="common">Spectacular rustgill mushroom</name>
    <name type="synonym">Gymnopilus spectabilis subsp. junonius</name>
    <dbReference type="NCBI Taxonomy" id="109634"/>
    <lineage>
        <taxon>Eukaryota</taxon>
        <taxon>Fungi</taxon>
        <taxon>Dikarya</taxon>
        <taxon>Basidiomycota</taxon>
        <taxon>Agaricomycotina</taxon>
        <taxon>Agaricomycetes</taxon>
        <taxon>Agaricomycetidae</taxon>
        <taxon>Agaricales</taxon>
        <taxon>Agaricineae</taxon>
        <taxon>Hymenogastraceae</taxon>
        <taxon>Gymnopilus</taxon>
    </lineage>
</organism>
<dbReference type="InterPro" id="IPR046522">
    <property type="entry name" value="DUF6699"/>
</dbReference>